<comment type="caution">
    <text evidence="1">The sequence shown here is derived from an EMBL/GenBank/DDBJ whole genome shotgun (WGS) entry which is preliminary data.</text>
</comment>
<name>A0A2K3M1V5_TRIPR</name>
<reference evidence="1 2" key="2">
    <citation type="journal article" date="2017" name="Front. Plant Sci.">
        <title>Gene Classification and Mining of Molecular Markers Useful in Red Clover (Trifolium pratense) Breeding.</title>
        <authorList>
            <person name="Istvanek J."/>
            <person name="Dluhosova J."/>
            <person name="Dluhos P."/>
            <person name="Patkova L."/>
            <person name="Nedelnik J."/>
            <person name="Repkova J."/>
        </authorList>
    </citation>
    <scope>NUCLEOTIDE SEQUENCE [LARGE SCALE GENOMIC DNA]</scope>
    <source>
        <strain evidence="2">cv. Tatra</strain>
        <tissue evidence="1">Young leaves</tissue>
    </source>
</reference>
<evidence type="ECO:0000313" key="2">
    <source>
        <dbReference type="Proteomes" id="UP000236291"/>
    </source>
</evidence>
<dbReference type="AlphaFoldDB" id="A0A2K3M1V5"/>
<reference evidence="1 2" key="1">
    <citation type="journal article" date="2014" name="Am. J. Bot.">
        <title>Genome assembly and annotation for red clover (Trifolium pratense; Fabaceae).</title>
        <authorList>
            <person name="Istvanek J."/>
            <person name="Jaros M."/>
            <person name="Krenek A."/>
            <person name="Repkova J."/>
        </authorList>
    </citation>
    <scope>NUCLEOTIDE SEQUENCE [LARGE SCALE GENOMIC DNA]</scope>
    <source>
        <strain evidence="2">cv. Tatra</strain>
        <tissue evidence="1">Young leaves</tissue>
    </source>
</reference>
<protein>
    <submittedName>
        <fullName evidence="1">Uncharacterized protein</fullName>
    </submittedName>
</protein>
<proteinExistence type="predicted"/>
<organism evidence="1 2">
    <name type="scientific">Trifolium pratense</name>
    <name type="common">Red clover</name>
    <dbReference type="NCBI Taxonomy" id="57577"/>
    <lineage>
        <taxon>Eukaryota</taxon>
        <taxon>Viridiplantae</taxon>
        <taxon>Streptophyta</taxon>
        <taxon>Embryophyta</taxon>
        <taxon>Tracheophyta</taxon>
        <taxon>Spermatophyta</taxon>
        <taxon>Magnoliopsida</taxon>
        <taxon>eudicotyledons</taxon>
        <taxon>Gunneridae</taxon>
        <taxon>Pentapetalae</taxon>
        <taxon>rosids</taxon>
        <taxon>fabids</taxon>
        <taxon>Fabales</taxon>
        <taxon>Fabaceae</taxon>
        <taxon>Papilionoideae</taxon>
        <taxon>50 kb inversion clade</taxon>
        <taxon>NPAAA clade</taxon>
        <taxon>Hologalegina</taxon>
        <taxon>IRL clade</taxon>
        <taxon>Trifolieae</taxon>
        <taxon>Trifolium</taxon>
    </lineage>
</organism>
<dbReference type="EMBL" id="ASHM01047057">
    <property type="protein sequence ID" value="PNX84723.1"/>
    <property type="molecule type" value="Genomic_DNA"/>
</dbReference>
<accession>A0A2K3M1V5</accession>
<dbReference type="Proteomes" id="UP000236291">
    <property type="component" value="Unassembled WGS sequence"/>
</dbReference>
<gene>
    <name evidence="1" type="ORF">L195_g040786</name>
</gene>
<sequence>MVHGFIRERALGIPLTLDEATMKRTFGHFAKVLIEIIGHFVKNCKYQTHKATTRSKEAMTYMFVGNVLNHEKEIPFISVEAVPVCVQDTSSWSDMASPIVDAMNLANEVFCEEPDEEVHRIFRHETSIVVDQPSHHIIIHH</sequence>
<evidence type="ECO:0000313" key="1">
    <source>
        <dbReference type="EMBL" id="PNX84723.1"/>
    </source>
</evidence>
<feature type="non-terminal residue" evidence="1">
    <location>
        <position position="141"/>
    </location>
</feature>